<keyword evidence="3" id="KW-0963">Cytoplasm</keyword>
<dbReference type="SUPFAM" id="SSF50044">
    <property type="entry name" value="SH3-domain"/>
    <property type="match status" value="1"/>
</dbReference>
<feature type="compositionally biased region" description="Polar residues" evidence="8">
    <location>
        <begin position="154"/>
        <end position="170"/>
    </location>
</feature>
<dbReference type="InterPro" id="IPR001060">
    <property type="entry name" value="FCH_dom"/>
</dbReference>
<dbReference type="GO" id="GO:0005886">
    <property type="term" value="C:plasma membrane"/>
    <property type="evidence" value="ECO:0007669"/>
    <property type="project" value="TreeGrafter"/>
</dbReference>
<evidence type="ECO:0000256" key="6">
    <source>
        <dbReference type="PROSITE-ProRule" id="PRU00192"/>
    </source>
</evidence>
<protein>
    <submittedName>
        <fullName evidence="11">Formin-binding protein</fullName>
    </submittedName>
</protein>
<feature type="compositionally biased region" description="Low complexity" evidence="8">
    <location>
        <begin position="479"/>
        <end position="494"/>
    </location>
</feature>
<comment type="caution">
    <text evidence="11">The sequence shown here is derived from an EMBL/GenBank/DDBJ whole genome shotgun (WGS) entry which is preliminary data.</text>
</comment>
<dbReference type="PANTHER" id="PTHR23065:SF7">
    <property type="entry name" value="NOSTRIN, ISOFORM H"/>
    <property type="match status" value="1"/>
</dbReference>
<dbReference type="PROSITE" id="PS50002">
    <property type="entry name" value="SH3"/>
    <property type="match status" value="1"/>
</dbReference>
<dbReference type="SMART" id="SM00326">
    <property type="entry name" value="SH3"/>
    <property type="match status" value="1"/>
</dbReference>
<dbReference type="Proteomes" id="UP001150569">
    <property type="component" value="Unassembled WGS sequence"/>
</dbReference>
<feature type="domain" description="F-BAR" evidence="10">
    <location>
        <begin position="12"/>
        <end position="267"/>
    </location>
</feature>
<dbReference type="SUPFAM" id="SSF103657">
    <property type="entry name" value="BAR/IMD domain-like"/>
    <property type="match status" value="1"/>
</dbReference>
<evidence type="ECO:0000256" key="8">
    <source>
        <dbReference type="SAM" id="MobiDB-lite"/>
    </source>
</evidence>
<feature type="compositionally biased region" description="Low complexity" evidence="8">
    <location>
        <begin position="553"/>
        <end position="562"/>
    </location>
</feature>
<dbReference type="GO" id="GO:0030864">
    <property type="term" value="C:cortical actin cytoskeleton"/>
    <property type="evidence" value="ECO:0007669"/>
    <property type="project" value="UniProtKB-ARBA"/>
</dbReference>
<proteinExistence type="predicted"/>
<feature type="compositionally biased region" description="Polar residues" evidence="8">
    <location>
        <begin position="381"/>
        <end position="399"/>
    </location>
</feature>
<dbReference type="PRINTS" id="PR00452">
    <property type="entry name" value="SH3DOMAIN"/>
</dbReference>
<name>A0A9W8A474_9FUNG</name>
<keyword evidence="4" id="KW-0597">Phosphoprotein</keyword>
<dbReference type="PROSITE" id="PS51741">
    <property type="entry name" value="F_BAR"/>
    <property type="match status" value="1"/>
</dbReference>
<dbReference type="InterPro" id="IPR031160">
    <property type="entry name" value="F_BAR_dom"/>
</dbReference>
<feature type="region of interest" description="Disordered" evidence="8">
    <location>
        <begin position="139"/>
        <end position="176"/>
    </location>
</feature>
<evidence type="ECO:0000259" key="10">
    <source>
        <dbReference type="PROSITE" id="PS51741"/>
    </source>
</evidence>
<dbReference type="GO" id="GO:0030036">
    <property type="term" value="P:actin cytoskeleton organization"/>
    <property type="evidence" value="ECO:0007669"/>
    <property type="project" value="UniProtKB-ARBA"/>
</dbReference>
<dbReference type="PANTHER" id="PTHR23065">
    <property type="entry name" value="PROLINE-SERINE-THREONINE PHOSPHATASE INTERACTING PROTEIN 1"/>
    <property type="match status" value="1"/>
</dbReference>
<comment type="subcellular location">
    <subcellularLocation>
        <location evidence="1">Cytoplasm</location>
        <location evidence="1">Cytoskeleton</location>
    </subcellularLocation>
</comment>
<feature type="compositionally biased region" description="Polar residues" evidence="8">
    <location>
        <begin position="506"/>
        <end position="520"/>
    </location>
</feature>
<dbReference type="Pfam" id="PF00611">
    <property type="entry name" value="FCH"/>
    <property type="match status" value="1"/>
</dbReference>
<evidence type="ECO:0000256" key="1">
    <source>
        <dbReference type="ARBA" id="ARBA00004245"/>
    </source>
</evidence>
<feature type="compositionally biased region" description="Low complexity" evidence="8">
    <location>
        <begin position="418"/>
        <end position="427"/>
    </location>
</feature>
<dbReference type="AlphaFoldDB" id="A0A9W8A474"/>
<evidence type="ECO:0000259" key="9">
    <source>
        <dbReference type="PROSITE" id="PS50002"/>
    </source>
</evidence>
<evidence type="ECO:0000313" key="12">
    <source>
        <dbReference type="Proteomes" id="UP001150569"/>
    </source>
</evidence>
<feature type="region of interest" description="Disordered" evidence="8">
    <location>
        <begin position="276"/>
        <end position="600"/>
    </location>
</feature>
<feature type="compositionally biased region" description="Basic and acidic residues" evidence="8">
    <location>
        <begin position="144"/>
        <end position="153"/>
    </location>
</feature>
<keyword evidence="5" id="KW-0206">Cytoskeleton</keyword>
<evidence type="ECO:0000313" key="11">
    <source>
        <dbReference type="EMBL" id="KAJ1922377.1"/>
    </source>
</evidence>
<feature type="domain" description="SH3" evidence="9">
    <location>
        <begin position="603"/>
        <end position="667"/>
    </location>
</feature>
<feature type="compositionally biased region" description="Pro residues" evidence="8">
    <location>
        <begin position="327"/>
        <end position="340"/>
    </location>
</feature>
<dbReference type="EMBL" id="JANBPT010000398">
    <property type="protein sequence ID" value="KAJ1922377.1"/>
    <property type="molecule type" value="Genomic_DNA"/>
</dbReference>
<dbReference type="InterPro" id="IPR036028">
    <property type="entry name" value="SH3-like_dom_sf"/>
</dbReference>
<sequence length="667" mass="72360">MAATQPAPAAADSFASSFWGKDDRGVTVLMNRLRNSKQTCQELQAMFAARAAIEEEFGKKLLKLARTPLGKNEIGTLQDALFSVKNELAVSAKAHIDLAHQIKVELENTTNDFINKQREKRKLQTAVIEKSSRNRSMVRSQLVKAKDRYDAETSKANGLEQSIMSNQQPSRDADRLRQRLEKTHHSTRQADDDYRKVKSRLSDAQRRWEADWRDACHAFQGLEEERLDFLRTHLWSYTNVLANVLVTEDESYERIRKTLETFSVRHDIRLFIDTQGTGRDQGSVDSAARSRSQSVSVHSGPFNPPHSALPPALTDPQTGRRASAPGQPEPPTGQPIPRPPSTAAAHGSRARPVSVFHNAAPIKVPEGPPRPASRAHGNGDSGTYLSDSFHPNSAPSTAASFLPSAPIPRDDPIASALRAAGPSRGASPAPPPMRSASPFGTPNDGYPLSVNTQPRGQFAPPGSTRIPTPVSLYNSAQSTPTTPTGAPAARFPGGSPVTHPARPPSAAQTQPPRTLQSKGSHPNLRGPPSATYARRPSEASPRAPFPGKPAQEHSPPTHSHPSPRMPPAATANGPQHNAPAPARPPPPPQAQSPLPRRADPSRPVLFYVRAMYDYAAETPEEVSIKQGSIVAVLATHIDGWWEGEVTGADQRVYCGMFPSNFTEPLSF</sequence>
<dbReference type="InterPro" id="IPR001452">
    <property type="entry name" value="SH3_domain"/>
</dbReference>
<evidence type="ECO:0000256" key="2">
    <source>
        <dbReference type="ARBA" id="ARBA00022443"/>
    </source>
</evidence>
<gene>
    <name evidence="11" type="primary">HOF1_1</name>
    <name evidence="11" type="ORF">IWQ60_006568</name>
</gene>
<feature type="compositionally biased region" description="Low complexity" evidence="8">
    <location>
        <begin position="283"/>
        <end position="299"/>
    </location>
</feature>
<accession>A0A9W8A474</accession>
<dbReference type="Gene3D" id="1.20.1270.60">
    <property type="entry name" value="Arfaptin homology (AH) domain/BAR domain"/>
    <property type="match status" value="1"/>
</dbReference>
<dbReference type="InterPro" id="IPR027267">
    <property type="entry name" value="AH/BAR_dom_sf"/>
</dbReference>
<dbReference type="Gene3D" id="2.30.30.40">
    <property type="entry name" value="SH3 Domains"/>
    <property type="match status" value="1"/>
</dbReference>
<organism evidence="11 12">
    <name type="scientific">Tieghemiomyces parasiticus</name>
    <dbReference type="NCBI Taxonomy" id="78921"/>
    <lineage>
        <taxon>Eukaryota</taxon>
        <taxon>Fungi</taxon>
        <taxon>Fungi incertae sedis</taxon>
        <taxon>Zoopagomycota</taxon>
        <taxon>Kickxellomycotina</taxon>
        <taxon>Dimargaritomycetes</taxon>
        <taxon>Dimargaritales</taxon>
        <taxon>Dimargaritaceae</taxon>
        <taxon>Tieghemiomyces</taxon>
    </lineage>
</organism>
<dbReference type="GO" id="GO:0032153">
    <property type="term" value="C:cell division site"/>
    <property type="evidence" value="ECO:0007669"/>
    <property type="project" value="TreeGrafter"/>
</dbReference>
<evidence type="ECO:0000256" key="3">
    <source>
        <dbReference type="ARBA" id="ARBA00022490"/>
    </source>
</evidence>
<reference evidence="11" key="1">
    <citation type="submission" date="2022-07" db="EMBL/GenBank/DDBJ databases">
        <title>Phylogenomic reconstructions and comparative analyses of Kickxellomycotina fungi.</title>
        <authorList>
            <person name="Reynolds N.K."/>
            <person name="Stajich J.E."/>
            <person name="Barry K."/>
            <person name="Grigoriev I.V."/>
            <person name="Crous P."/>
            <person name="Smith M.E."/>
        </authorList>
    </citation>
    <scope>NUCLEOTIDE SEQUENCE</scope>
    <source>
        <strain evidence="11">RSA 861</strain>
    </source>
</reference>
<dbReference type="CDD" id="cd00174">
    <property type="entry name" value="SH3"/>
    <property type="match status" value="1"/>
</dbReference>
<feature type="compositionally biased region" description="Pro residues" evidence="8">
    <location>
        <begin position="581"/>
        <end position="590"/>
    </location>
</feature>
<keyword evidence="7" id="KW-0175">Coiled coil</keyword>
<dbReference type="OrthoDB" id="27823at2759"/>
<keyword evidence="12" id="KW-1185">Reference proteome</keyword>
<evidence type="ECO:0000256" key="5">
    <source>
        <dbReference type="ARBA" id="ARBA00023212"/>
    </source>
</evidence>
<evidence type="ECO:0000256" key="4">
    <source>
        <dbReference type="ARBA" id="ARBA00022553"/>
    </source>
</evidence>
<dbReference type="SMART" id="SM00055">
    <property type="entry name" value="FCH"/>
    <property type="match status" value="1"/>
</dbReference>
<dbReference type="Pfam" id="PF00018">
    <property type="entry name" value="SH3_1"/>
    <property type="match status" value="1"/>
</dbReference>
<evidence type="ECO:0000256" key="7">
    <source>
        <dbReference type="PROSITE-ProRule" id="PRU01077"/>
    </source>
</evidence>
<keyword evidence="2 6" id="KW-0728">SH3 domain</keyword>